<dbReference type="EnsemblPlants" id="PGSC0003DMT400097189">
    <property type="protein sequence ID" value="PGSC0003DMT400097189"/>
    <property type="gene ID" value="PGSC0003DMG400046760"/>
</dbReference>
<dbReference type="PaxDb" id="4113-PGSC0003DMT400097189"/>
<dbReference type="HOGENOM" id="CLU_1931243_0_0_1"/>
<dbReference type="Proteomes" id="UP000011115">
    <property type="component" value="Unassembled WGS sequence"/>
</dbReference>
<dbReference type="InParanoid" id="M1E035"/>
<dbReference type="AlphaFoldDB" id="M1E035"/>
<sequence length="131" mass="14338">MSVSAVCFPHKNYLTYRSKLDTLCACNDPNRRYLGKPKILGKYRAIVPPGRDSCRYGGGALAGNPQKVALGLGRKEKGISSARRSIACESLVKPTVTKFRNKNQSKSFVQLLGAQVLHFDTLTSIDCHIPA</sequence>
<reference evidence="1" key="2">
    <citation type="submission" date="2015-06" db="UniProtKB">
        <authorList>
            <consortium name="EnsemblPlants"/>
        </authorList>
    </citation>
    <scope>IDENTIFICATION</scope>
    <source>
        <strain evidence="1">DM1-3 516 R44</strain>
    </source>
</reference>
<evidence type="ECO:0000313" key="1">
    <source>
        <dbReference type="EnsemblPlants" id="PGSC0003DMT400097189"/>
    </source>
</evidence>
<name>M1E035_SOLTU</name>
<proteinExistence type="predicted"/>
<evidence type="ECO:0000313" key="2">
    <source>
        <dbReference type="Proteomes" id="UP000011115"/>
    </source>
</evidence>
<reference evidence="2" key="1">
    <citation type="journal article" date="2011" name="Nature">
        <title>Genome sequence and analysis of the tuber crop potato.</title>
        <authorList>
            <consortium name="The Potato Genome Sequencing Consortium"/>
        </authorList>
    </citation>
    <scope>NUCLEOTIDE SEQUENCE [LARGE SCALE GENOMIC DNA]</scope>
    <source>
        <strain evidence="2">cv. DM1-3 516 R44</strain>
    </source>
</reference>
<protein>
    <submittedName>
        <fullName evidence="1">Uncharacterized protein</fullName>
    </submittedName>
</protein>
<keyword evidence="2" id="KW-1185">Reference proteome</keyword>
<dbReference type="Gramene" id="PGSC0003DMT400097189">
    <property type="protein sequence ID" value="PGSC0003DMT400097189"/>
    <property type="gene ID" value="PGSC0003DMG400046760"/>
</dbReference>
<organism evidence="1 2">
    <name type="scientific">Solanum tuberosum</name>
    <name type="common">Potato</name>
    <dbReference type="NCBI Taxonomy" id="4113"/>
    <lineage>
        <taxon>Eukaryota</taxon>
        <taxon>Viridiplantae</taxon>
        <taxon>Streptophyta</taxon>
        <taxon>Embryophyta</taxon>
        <taxon>Tracheophyta</taxon>
        <taxon>Spermatophyta</taxon>
        <taxon>Magnoliopsida</taxon>
        <taxon>eudicotyledons</taxon>
        <taxon>Gunneridae</taxon>
        <taxon>Pentapetalae</taxon>
        <taxon>asterids</taxon>
        <taxon>lamiids</taxon>
        <taxon>Solanales</taxon>
        <taxon>Solanaceae</taxon>
        <taxon>Solanoideae</taxon>
        <taxon>Solaneae</taxon>
        <taxon>Solanum</taxon>
    </lineage>
</organism>
<accession>M1E035</accession>